<evidence type="ECO:0000313" key="1">
    <source>
        <dbReference type="EMBL" id="KAG0272068.1"/>
    </source>
</evidence>
<gene>
    <name evidence="1" type="ORF">BGZ95_000070</name>
</gene>
<sequence>MSTSFERCIDIQELVDMLSKRLGLQDVSRLARTNRKLHELCTPLLFRDLADAAWGQESHSCRLSRLFSTTAGKIAFAWNVQHIRSIDMEVDELVYYSYCLLAIEDATLLKSNRFTSRPNWLPWQGVSASKFIAMTRMTNLTRLTVSLSKSRRRPYTLPSVKTPQATFAQLCRIISLHLGLTSLQLLEVPIMDLREGRLLGRIIAGLSRLERLSITIHCGSGDWYELCSHILFSCPLTLVHLSLDFFEGKSNSLVQTLDGFGREGEDNEDEVADARSREPLVNLKALRLHGIYGYYWNAGIDQYVFAHCPNIKELDLSSIIGLNTIGVIGECIGKECSKIESLNCGAFDGEGEQELLAFRIMGSLPAQQVTRLDYTGSFDSNNSTVTLAMQRHSTTLREIHIKGVDDFYRISASTILRECFNLEVLYLPFNQDEGHYIILDDALEYVWNSTKLRQLTLGIGGCGLPRQHGVQRYYRRPGPMTLTEPEIQQFGRLENLYRRIGTLTALQELDLTLVAIGEGGEIDEEKLGVAMSFPAMLSLGDTLMGRPGFLHHLSGLSKLESLRGSFNVNTSEGKVTVGWNEARWMEQHWPQLREAWFFKRKNDITVPFVWFQESRDDRRVDLWTYR</sequence>
<evidence type="ECO:0008006" key="3">
    <source>
        <dbReference type="Google" id="ProtNLM"/>
    </source>
</evidence>
<proteinExistence type="predicted"/>
<organism evidence="1 2">
    <name type="scientific">Linnemannia exigua</name>
    <dbReference type="NCBI Taxonomy" id="604196"/>
    <lineage>
        <taxon>Eukaryota</taxon>
        <taxon>Fungi</taxon>
        <taxon>Fungi incertae sedis</taxon>
        <taxon>Mucoromycota</taxon>
        <taxon>Mortierellomycotina</taxon>
        <taxon>Mortierellomycetes</taxon>
        <taxon>Mortierellales</taxon>
        <taxon>Mortierellaceae</taxon>
        <taxon>Linnemannia</taxon>
    </lineage>
</organism>
<dbReference type="InterPro" id="IPR032675">
    <property type="entry name" value="LRR_dom_sf"/>
</dbReference>
<name>A0AAD4DAX3_9FUNG</name>
<evidence type="ECO:0000313" key="2">
    <source>
        <dbReference type="Proteomes" id="UP001194580"/>
    </source>
</evidence>
<dbReference type="EMBL" id="JAAAIL010001000">
    <property type="protein sequence ID" value="KAG0272068.1"/>
    <property type="molecule type" value="Genomic_DNA"/>
</dbReference>
<accession>A0AAD4DAX3</accession>
<reference evidence="1" key="1">
    <citation type="journal article" date="2020" name="Fungal Divers.">
        <title>Resolving the Mortierellaceae phylogeny through synthesis of multi-gene phylogenetics and phylogenomics.</title>
        <authorList>
            <person name="Vandepol N."/>
            <person name="Liber J."/>
            <person name="Desiro A."/>
            <person name="Na H."/>
            <person name="Kennedy M."/>
            <person name="Barry K."/>
            <person name="Grigoriev I.V."/>
            <person name="Miller A.N."/>
            <person name="O'Donnell K."/>
            <person name="Stajich J.E."/>
            <person name="Bonito G."/>
        </authorList>
    </citation>
    <scope>NUCLEOTIDE SEQUENCE</scope>
    <source>
        <strain evidence="1">NRRL 28262</strain>
    </source>
</reference>
<keyword evidence="2" id="KW-1185">Reference proteome</keyword>
<dbReference type="Proteomes" id="UP001194580">
    <property type="component" value="Unassembled WGS sequence"/>
</dbReference>
<dbReference type="AlphaFoldDB" id="A0AAD4DAX3"/>
<comment type="caution">
    <text evidence="1">The sequence shown here is derived from an EMBL/GenBank/DDBJ whole genome shotgun (WGS) entry which is preliminary data.</text>
</comment>
<dbReference type="Gene3D" id="3.80.10.10">
    <property type="entry name" value="Ribonuclease Inhibitor"/>
    <property type="match status" value="1"/>
</dbReference>
<dbReference type="SUPFAM" id="SSF52047">
    <property type="entry name" value="RNI-like"/>
    <property type="match status" value="1"/>
</dbReference>
<protein>
    <recommendedName>
        <fullName evidence="3">F-box domain-containing protein</fullName>
    </recommendedName>
</protein>